<sequence>MRYPAVSGQFYPNDPSELEAILESCFRGIEIKPDERILGAVVPHAGYIYSGKVAASVFAKLPAVSTYIITCPNHHGAGSLVAASRDTWSTPFGKVRVDREIVDALPRRIIDIDETAHRYEHSAEVQIPFLQYLFEDFMILPISIGIRDEETAMEVGMEIKYAIDATGRDAVILASSDFTHYAPDKVARINDHYAIEPILKLDVSTFYRRIYERRITACGVDPIGAMLTATRALGAEEGELVMYATSGDVSGDYTSVVGYAGIIIR</sequence>
<dbReference type="AlphaFoldDB" id="A0A1F2PAL4"/>
<organism evidence="3 4">
    <name type="scientific">Candidatus Syntropharchaeum caldarium</name>
    <dbReference type="NCBI Taxonomy" id="1838285"/>
    <lineage>
        <taxon>Archaea</taxon>
        <taxon>Methanobacteriati</taxon>
        <taxon>Methanobacteriota</taxon>
        <taxon>Stenosarchaea group</taxon>
        <taxon>Methanomicrobia</taxon>
        <taxon>Methanosarcinales</taxon>
        <taxon>ANME-2 cluster</taxon>
        <taxon>Candidatus Syntropharchaeum</taxon>
    </lineage>
</organism>
<keyword evidence="4" id="KW-1185">Reference proteome</keyword>
<dbReference type="STRING" id="1838285.SCAL_000745"/>
<dbReference type="PANTHER" id="PTHR11060:SF0">
    <property type="entry name" value="PROTEIN MEMO1"/>
    <property type="match status" value="1"/>
</dbReference>
<gene>
    <name evidence="3" type="ORF">SCAL_000745</name>
</gene>
<proteinExistence type="inferred from homology"/>
<protein>
    <recommendedName>
        <fullName evidence="2">MEMO1 family protein SCAL_000745</fullName>
    </recommendedName>
</protein>
<evidence type="ECO:0000313" key="3">
    <source>
        <dbReference type="EMBL" id="OFV68105.1"/>
    </source>
</evidence>
<comment type="caution">
    <text evidence="3">The sequence shown here is derived from an EMBL/GenBank/DDBJ whole genome shotgun (WGS) entry which is preliminary data.</text>
</comment>
<dbReference type="InterPro" id="IPR002737">
    <property type="entry name" value="MEMO1_fam"/>
</dbReference>
<evidence type="ECO:0000256" key="1">
    <source>
        <dbReference type="ARBA" id="ARBA00006315"/>
    </source>
</evidence>
<dbReference type="Pfam" id="PF01875">
    <property type="entry name" value="Memo"/>
    <property type="match status" value="1"/>
</dbReference>
<dbReference type="PATRIC" id="fig|1838285.3.peg.754"/>
<reference evidence="3" key="1">
    <citation type="submission" date="2016-05" db="EMBL/GenBank/DDBJ databases">
        <title>Microbial consortia oxidize butane by reversing methanogenesis.</title>
        <authorList>
            <person name="Laso-Perez R."/>
            <person name="Richter M."/>
            <person name="Wegener G."/>
            <person name="Musat F."/>
        </authorList>
    </citation>
    <scope>NUCLEOTIDE SEQUENCE [LARGE SCALE GENOMIC DNA]</scope>
    <source>
        <strain evidence="3">BOX2</strain>
    </source>
</reference>
<name>A0A1F2PAL4_9EURY</name>
<dbReference type="EMBL" id="LYOS01000002">
    <property type="protein sequence ID" value="OFV68105.1"/>
    <property type="molecule type" value="Genomic_DNA"/>
</dbReference>
<dbReference type="Proteomes" id="UP000186940">
    <property type="component" value="Unassembled WGS sequence"/>
</dbReference>
<comment type="similarity">
    <text evidence="1 2">Belongs to the MEMO1 family.</text>
</comment>
<dbReference type="PANTHER" id="PTHR11060">
    <property type="entry name" value="PROTEIN MEMO1"/>
    <property type="match status" value="1"/>
</dbReference>
<evidence type="ECO:0000256" key="2">
    <source>
        <dbReference type="HAMAP-Rule" id="MF_00055"/>
    </source>
</evidence>
<dbReference type="HAMAP" id="MF_00055">
    <property type="entry name" value="MEMO1"/>
    <property type="match status" value="1"/>
</dbReference>
<dbReference type="NCBIfam" id="NF001987">
    <property type="entry name" value="PRK00782.1"/>
    <property type="match status" value="1"/>
</dbReference>
<evidence type="ECO:0000313" key="4">
    <source>
        <dbReference type="Proteomes" id="UP000186940"/>
    </source>
</evidence>
<dbReference type="NCBIfam" id="TIGR04336">
    <property type="entry name" value="AmmeMemoSam_B"/>
    <property type="match status" value="1"/>
</dbReference>
<accession>A0A1F2PAL4</accession>
<dbReference type="Gene3D" id="3.40.830.10">
    <property type="entry name" value="LigB-like"/>
    <property type="match status" value="1"/>
</dbReference>
<dbReference type="CDD" id="cd07361">
    <property type="entry name" value="MEMO_like"/>
    <property type="match status" value="1"/>
</dbReference>